<dbReference type="OrthoDB" id="6103986at2759"/>
<name>A0A061BI23_RHOTO</name>
<feature type="compositionally biased region" description="Low complexity" evidence="1">
    <location>
        <begin position="434"/>
        <end position="447"/>
    </location>
</feature>
<dbReference type="EMBL" id="LK052964">
    <property type="protein sequence ID" value="CDR49652.1"/>
    <property type="molecule type" value="Genomic_DNA"/>
</dbReference>
<feature type="compositionally biased region" description="Basic and acidic residues" evidence="1">
    <location>
        <begin position="945"/>
        <end position="955"/>
    </location>
</feature>
<dbReference type="GO" id="GO:0005654">
    <property type="term" value="C:nucleoplasm"/>
    <property type="evidence" value="ECO:0007669"/>
    <property type="project" value="TreeGrafter"/>
</dbReference>
<evidence type="ECO:0000313" key="3">
    <source>
        <dbReference type="EMBL" id="CDR49652.1"/>
    </source>
</evidence>
<feature type="region of interest" description="Disordered" evidence="1">
    <location>
        <begin position="462"/>
        <end position="495"/>
    </location>
</feature>
<dbReference type="InterPro" id="IPR045168">
    <property type="entry name" value="YTH_prot"/>
</dbReference>
<dbReference type="AlphaFoldDB" id="A0A061BI23"/>
<feature type="region of interest" description="Disordered" evidence="1">
    <location>
        <begin position="425"/>
        <end position="447"/>
    </location>
</feature>
<dbReference type="InterPro" id="IPR007275">
    <property type="entry name" value="YTH_domain"/>
</dbReference>
<feature type="compositionally biased region" description="Low complexity" evidence="1">
    <location>
        <begin position="111"/>
        <end position="128"/>
    </location>
</feature>
<feature type="region of interest" description="Disordered" evidence="1">
    <location>
        <begin position="338"/>
        <end position="396"/>
    </location>
</feature>
<dbReference type="InterPro" id="IPR035979">
    <property type="entry name" value="RBD_domain_sf"/>
</dbReference>
<feature type="region of interest" description="Disordered" evidence="1">
    <location>
        <begin position="1"/>
        <end position="43"/>
    </location>
</feature>
<dbReference type="SUPFAM" id="SSF54928">
    <property type="entry name" value="RNA-binding domain, RBD"/>
    <property type="match status" value="1"/>
</dbReference>
<feature type="domain" description="YTH" evidence="2">
    <location>
        <begin position="878"/>
        <end position="1011"/>
    </location>
</feature>
<dbReference type="GO" id="GO:0003729">
    <property type="term" value="F:mRNA binding"/>
    <property type="evidence" value="ECO:0007669"/>
    <property type="project" value="TreeGrafter"/>
</dbReference>
<feature type="compositionally biased region" description="Low complexity" evidence="1">
    <location>
        <begin position="736"/>
        <end position="750"/>
    </location>
</feature>
<organism evidence="3">
    <name type="scientific">Rhodotorula toruloides</name>
    <name type="common">Yeast</name>
    <name type="synonym">Rhodosporidium toruloides</name>
    <dbReference type="NCBI Taxonomy" id="5286"/>
    <lineage>
        <taxon>Eukaryota</taxon>
        <taxon>Fungi</taxon>
        <taxon>Dikarya</taxon>
        <taxon>Basidiomycota</taxon>
        <taxon>Pucciniomycotina</taxon>
        <taxon>Microbotryomycetes</taxon>
        <taxon>Sporidiobolales</taxon>
        <taxon>Sporidiobolaceae</taxon>
        <taxon>Rhodotorula</taxon>
    </lineage>
</organism>
<feature type="region of interest" description="Disordered" evidence="1">
    <location>
        <begin position="1017"/>
        <end position="1077"/>
    </location>
</feature>
<dbReference type="Gene3D" id="3.10.590.10">
    <property type="entry name" value="ph1033 like domains"/>
    <property type="match status" value="2"/>
</dbReference>
<feature type="compositionally biased region" description="Pro residues" evidence="1">
    <location>
        <begin position="377"/>
        <end position="390"/>
    </location>
</feature>
<feature type="region of interest" description="Disordered" evidence="1">
    <location>
        <begin position="624"/>
        <end position="650"/>
    </location>
</feature>
<feature type="region of interest" description="Disordered" evidence="1">
    <location>
        <begin position="926"/>
        <end position="956"/>
    </location>
</feature>
<evidence type="ECO:0000259" key="2">
    <source>
        <dbReference type="PROSITE" id="PS50882"/>
    </source>
</evidence>
<feature type="compositionally biased region" description="Pro residues" evidence="1">
    <location>
        <begin position="309"/>
        <end position="319"/>
    </location>
</feature>
<feature type="region of interest" description="Disordered" evidence="1">
    <location>
        <begin position="176"/>
        <end position="214"/>
    </location>
</feature>
<feature type="domain" description="YTH" evidence="2">
    <location>
        <begin position="666"/>
        <end position="805"/>
    </location>
</feature>
<feature type="compositionally biased region" description="Low complexity" evidence="1">
    <location>
        <begin position="1066"/>
        <end position="1077"/>
    </location>
</feature>
<accession>A0A061BI23</accession>
<evidence type="ECO:0000256" key="1">
    <source>
        <dbReference type="SAM" id="MobiDB-lite"/>
    </source>
</evidence>
<feature type="compositionally biased region" description="Low complexity" evidence="1">
    <location>
        <begin position="177"/>
        <end position="197"/>
    </location>
</feature>
<feature type="compositionally biased region" description="Basic and acidic residues" evidence="1">
    <location>
        <begin position="624"/>
        <end position="639"/>
    </location>
</feature>
<dbReference type="PANTHER" id="PTHR12357">
    <property type="entry name" value="YTH YT521-B HOMOLOGY DOMAIN-CONTAINING"/>
    <property type="match status" value="1"/>
</dbReference>
<protein>
    <submittedName>
        <fullName evidence="3">RHTO0S29e00760g1_1</fullName>
    </submittedName>
</protein>
<dbReference type="Pfam" id="PF04146">
    <property type="entry name" value="YTH"/>
    <property type="match status" value="1"/>
</dbReference>
<feature type="region of interest" description="Disordered" evidence="1">
    <location>
        <begin position="734"/>
        <end position="777"/>
    </location>
</feature>
<sequence length="1077" mass="113319">MSAPTDSDAGTRDDQTGRGKVEVGNSSQAQMGSTSADGATSEAELVKRLDAALSLRANGATPTQGGRPAALSVAIPSPPLVSTATTGGRSASALGNHPPRPGLHSVHSSFATTYSSRSPASRSTSNTSIHESVGSAPYVSETTSASYLSGAYGSHQAPQHPAQGYPYATPHVHFAHSRQVSSQASSGARSPSASSSSDMVFHGHHGMSAPQGFPPPSAQAAFYAQYAPQQPATQPIYHQLVYPQASAVPYTTYSPAAPAPQITYCTVPSPAPAPYAPYYASTAPVPVPTQLLVNHEGNVVYDHDGNPVAYPPAPPPPPHQAQSQQPYFQPVYVYPQQPPQGAVYPSPPPPQPSQAAPYQPVYFSSPFHAAQLQQQRAPPPPAPAQRPSPDPGESEIAYPISARSSISSPLSTGLPSSFGFPSPAPPAPYPLSPPSRRASFAGSSPSMHLISPSSHFSPVFSAAGASQVSPGAPRRGEAYGGRKDLPRPPAHSPHALWVGNVPSDASHAELWQFFQTRPTPRECGITISPNEAGLELDSTGVESIHLITRSNCAFVNYVSNLHLHHAIAVTNGTSLRSDDPRCKPLVCRVRKHEDDAKSGVGAQRMGGMHRAFVREQQVRMAERQREIARSETEEVEGVKGRRMSAGASSIGSTSTTSTFLAKHFERRYFILKSHDEADLRKSVETGVWATQPHNEPVLQQAFRTARSVYLIFSANGSGCWFGYARLSGPVGGAGGSSSRSSRFSFTSSAGEKSADLRKSQRSATILEETDETASAPAATHLFSPSEHRWADQSPPVITPSSAVILDSSTTTPVQGGSLAVPVKAGGAEGNSAPASLAVAVPDSAQRAMSRSQDLMALETAENLHLPPDVAAQAKQRRAASFDVAPTKVGDVQRPTAKEEAESPTKGIFAAAAEARNAKLEKMEAAIDESRKSNGSSGTIGAPAAGDEKSAGDNRHSSWGTPFAVDWIAVKKLPFSRSRHIRNSFNGNREVKISRDGTELEPTAGELLLNEFWRSDEVAPPSSAGEKVEVPLRPASPQPLYPGAGTSALRKQDDEGTTPRQVSGMVAAGSGSASGSER</sequence>
<dbReference type="InterPro" id="IPR012677">
    <property type="entry name" value="Nucleotide-bd_a/b_plait_sf"/>
</dbReference>
<feature type="compositionally biased region" description="Basic and acidic residues" evidence="1">
    <location>
        <begin position="474"/>
        <end position="486"/>
    </location>
</feature>
<gene>
    <name evidence="3" type="ORF">RHTO0S_29e00760g</name>
</gene>
<feature type="region of interest" description="Disordered" evidence="1">
    <location>
        <begin position="300"/>
        <end position="324"/>
    </location>
</feature>
<reference evidence="3" key="1">
    <citation type="journal article" date="2014" name="Genome Announc.">
        <title>Draft genome sequence of Rhodosporidium toruloides CECT1137, an oleaginous yeast of biotechnological interest.</title>
        <authorList>
            <person name="Morin N."/>
            <person name="Calcas X."/>
            <person name="Devillers H."/>
            <person name="Durrens P."/>
            <person name="Sherman D.J."/>
            <person name="Nicaud J.-M."/>
            <person name="Neuveglise C."/>
        </authorList>
    </citation>
    <scope>NUCLEOTIDE SEQUENCE</scope>
    <source>
        <strain evidence="3">CECT1137</strain>
    </source>
</reference>
<dbReference type="GO" id="GO:0000398">
    <property type="term" value="P:mRNA splicing, via spliceosome"/>
    <property type="evidence" value="ECO:0007669"/>
    <property type="project" value="TreeGrafter"/>
</dbReference>
<proteinExistence type="predicted"/>
<feature type="compositionally biased region" description="Basic and acidic residues" evidence="1">
    <location>
        <begin position="9"/>
        <end position="21"/>
    </location>
</feature>
<dbReference type="GO" id="GO:1990247">
    <property type="term" value="F:N6-methyladenosine-containing RNA reader activity"/>
    <property type="evidence" value="ECO:0007669"/>
    <property type="project" value="TreeGrafter"/>
</dbReference>
<feature type="region of interest" description="Disordered" evidence="1">
    <location>
        <begin position="57"/>
        <end position="136"/>
    </location>
</feature>
<dbReference type="CDD" id="cd21134">
    <property type="entry name" value="YTH"/>
    <property type="match status" value="2"/>
</dbReference>
<dbReference type="PROSITE" id="PS50882">
    <property type="entry name" value="YTH"/>
    <property type="match status" value="2"/>
</dbReference>
<feature type="compositionally biased region" description="Low complexity" evidence="1">
    <location>
        <begin position="353"/>
        <end position="362"/>
    </location>
</feature>
<feature type="compositionally biased region" description="Polar residues" evidence="1">
    <location>
        <begin position="24"/>
        <end position="38"/>
    </location>
</feature>
<feature type="compositionally biased region" description="Polar residues" evidence="1">
    <location>
        <begin position="80"/>
        <end position="89"/>
    </location>
</feature>
<dbReference type="PANTHER" id="PTHR12357:SF3">
    <property type="entry name" value="YTH DOMAIN-CONTAINING PROTEIN 1"/>
    <property type="match status" value="1"/>
</dbReference>
<dbReference type="Gene3D" id="3.30.70.330">
    <property type="match status" value="1"/>
</dbReference>
<dbReference type="GO" id="GO:0000381">
    <property type="term" value="P:regulation of alternative mRNA splicing, via spliceosome"/>
    <property type="evidence" value="ECO:0007669"/>
    <property type="project" value="TreeGrafter"/>
</dbReference>
<dbReference type="CDD" id="cd00590">
    <property type="entry name" value="RRM_SF"/>
    <property type="match status" value="1"/>
</dbReference>